<keyword evidence="1" id="KW-0812">Transmembrane</keyword>
<evidence type="ECO:0000256" key="1">
    <source>
        <dbReference type="SAM" id="Phobius"/>
    </source>
</evidence>
<dbReference type="AlphaFoldDB" id="A0A9D1MPU8"/>
<reference evidence="2" key="1">
    <citation type="submission" date="2020-10" db="EMBL/GenBank/DDBJ databases">
        <authorList>
            <person name="Gilroy R."/>
        </authorList>
    </citation>
    <scope>NUCLEOTIDE SEQUENCE</scope>
    <source>
        <strain evidence="2">CHK160-1198</strain>
    </source>
</reference>
<name>A0A9D1MPU8_9FIRM</name>
<dbReference type="Proteomes" id="UP000824099">
    <property type="component" value="Unassembled WGS sequence"/>
</dbReference>
<accession>A0A9D1MPU8</accession>
<feature type="transmembrane region" description="Helical" evidence="1">
    <location>
        <begin position="12"/>
        <end position="39"/>
    </location>
</feature>
<gene>
    <name evidence="2" type="ORF">IAB06_03375</name>
</gene>
<reference evidence="2" key="2">
    <citation type="journal article" date="2021" name="PeerJ">
        <title>Extensive microbial diversity within the chicken gut microbiome revealed by metagenomics and culture.</title>
        <authorList>
            <person name="Gilroy R."/>
            <person name="Ravi A."/>
            <person name="Getino M."/>
            <person name="Pursley I."/>
            <person name="Horton D.L."/>
            <person name="Alikhan N.F."/>
            <person name="Baker D."/>
            <person name="Gharbi K."/>
            <person name="Hall N."/>
            <person name="Watson M."/>
            <person name="Adriaenssens E.M."/>
            <person name="Foster-Nyarko E."/>
            <person name="Jarju S."/>
            <person name="Secka A."/>
            <person name="Antonio M."/>
            <person name="Oren A."/>
            <person name="Chaudhuri R.R."/>
            <person name="La Ragione R."/>
            <person name="Hildebrand F."/>
            <person name="Pallen M.J."/>
        </authorList>
    </citation>
    <scope>NUCLEOTIDE SEQUENCE</scope>
    <source>
        <strain evidence="2">CHK160-1198</strain>
    </source>
</reference>
<evidence type="ECO:0000313" key="3">
    <source>
        <dbReference type="Proteomes" id="UP000824099"/>
    </source>
</evidence>
<protein>
    <submittedName>
        <fullName evidence="2">Uncharacterized protein</fullName>
    </submittedName>
</protein>
<organism evidence="2 3">
    <name type="scientific">Candidatus Avacidaminococcus intestinavium</name>
    <dbReference type="NCBI Taxonomy" id="2840684"/>
    <lineage>
        <taxon>Bacteria</taxon>
        <taxon>Bacillati</taxon>
        <taxon>Bacillota</taxon>
        <taxon>Negativicutes</taxon>
        <taxon>Acidaminococcales</taxon>
        <taxon>Acidaminococcaceae</taxon>
        <taxon>Acidaminococcaceae incertae sedis</taxon>
        <taxon>Candidatus Avacidaminococcus</taxon>
    </lineage>
</organism>
<sequence length="74" mass="8744">MVAITKNFLSMFWGLVGLGLIILMFLIAIDWIFITYGIFQKYFPEAWHQIKTMDFLEYDNYKNPSFIPGRESAK</sequence>
<keyword evidence="1" id="KW-1133">Transmembrane helix</keyword>
<proteinExistence type="predicted"/>
<comment type="caution">
    <text evidence="2">The sequence shown here is derived from an EMBL/GenBank/DDBJ whole genome shotgun (WGS) entry which is preliminary data.</text>
</comment>
<dbReference type="EMBL" id="DVNI01000048">
    <property type="protein sequence ID" value="HIU64068.1"/>
    <property type="molecule type" value="Genomic_DNA"/>
</dbReference>
<evidence type="ECO:0000313" key="2">
    <source>
        <dbReference type="EMBL" id="HIU64068.1"/>
    </source>
</evidence>
<keyword evidence="1" id="KW-0472">Membrane</keyword>